<evidence type="ECO:0000256" key="3">
    <source>
        <dbReference type="ARBA" id="ARBA00022723"/>
    </source>
</evidence>
<comment type="similarity">
    <text evidence="2">Belongs to the DODA-type extradiol aromatic ring-opening dioxygenase family.</text>
</comment>
<dbReference type="EMBL" id="JH921460">
    <property type="protein sequence ID" value="EKD12237.1"/>
    <property type="molecule type" value="Genomic_DNA"/>
</dbReference>
<dbReference type="Gene3D" id="3.40.830.10">
    <property type="entry name" value="LigB-like"/>
    <property type="match status" value="1"/>
</dbReference>
<dbReference type="eggNOG" id="ENOG502QS66">
    <property type="taxonomic scope" value="Eukaryota"/>
</dbReference>
<dbReference type="InterPro" id="IPR014436">
    <property type="entry name" value="Extradiol_dOase_DODA"/>
</dbReference>
<gene>
    <name evidence="9" type="ORF">MBM_09558</name>
</gene>
<dbReference type="GO" id="GO:0016702">
    <property type="term" value="F:oxidoreductase activity, acting on single donors with incorporation of molecular oxygen, incorporation of two atoms of oxygen"/>
    <property type="evidence" value="ECO:0007669"/>
    <property type="project" value="UniProtKB-ARBA"/>
</dbReference>
<feature type="region of interest" description="Disordered" evidence="6">
    <location>
        <begin position="48"/>
        <end position="84"/>
    </location>
</feature>
<evidence type="ECO:0000256" key="7">
    <source>
        <dbReference type="SAM" id="Phobius"/>
    </source>
</evidence>
<dbReference type="KEGG" id="mbe:MBM_09558"/>
<comment type="cofactor">
    <cofactor evidence="1">
        <name>Zn(2+)</name>
        <dbReference type="ChEBI" id="CHEBI:29105"/>
    </cofactor>
</comment>
<dbReference type="OrthoDB" id="7396853at2759"/>
<evidence type="ECO:0000256" key="4">
    <source>
        <dbReference type="ARBA" id="ARBA00022833"/>
    </source>
</evidence>
<evidence type="ECO:0000259" key="8">
    <source>
        <dbReference type="Pfam" id="PF02900"/>
    </source>
</evidence>
<keyword evidence="10" id="KW-1185">Reference proteome</keyword>
<keyword evidence="4" id="KW-0862">Zinc</keyword>
<name>K1WJ68_MARBU</name>
<dbReference type="STRING" id="1072389.K1WJ68"/>
<keyword evidence="3" id="KW-0479">Metal-binding</keyword>
<accession>K1WJ68</accession>
<dbReference type="PANTHER" id="PTHR30096:SF0">
    <property type="entry name" value="4,5-DOPA DIOXYGENASE EXTRADIOL-LIKE PROTEIN"/>
    <property type="match status" value="1"/>
</dbReference>
<organism evidence="9 10">
    <name type="scientific">Marssonina brunnea f. sp. multigermtubi (strain MB_m1)</name>
    <name type="common">Marssonina leaf spot fungus</name>
    <dbReference type="NCBI Taxonomy" id="1072389"/>
    <lineage>
        <taxon>Eukaryota</taxon>
        <taxon>Fungi</taxon>
        <taxon>Dikarya</taxon>
        <taxon>Ascomycota</taxon>
        <taxon>Pezizomycotina</taxon>
        <taxon>Leotiomycetes</taxon>
        <taxon>Helotiales</taxon>
        <taxon>Drepanopezizaceae</taxon>
        <taxon>Drepanopeziza</taxon>
    </lineage>
</organism>
<dbReference type="GO" id="GO:0008270">
    <property type="term" value="F:zinc ion binding"/>
    <property type="evidence" value="ECO:0007669"/>
    <property type="project" value="InterPro"/>
</dbReference>
<dbReference type="Proteomes" id="UP000006753">
    <property type="component" value="Unassembled WGS sequence"/>
</dbReference>
<dbReference type="GO" id="GO:0008198">
    <property type="term" value="F:ferrous iron binding"/>
    <property type="evidence" value="ECO:0007669"/>
    <property type="project" value="InterPro"/>
</dbReference>
<dbReference type="CDD" id="cd07363">
    <property type="entry name" value="45_DOPA_Dioxygenase"/>
    <property type="match status" value="1"/>
</dbReference>
<dbReference type="PANTHER" id="PTHR30096">
    <property type="entry name" value="4,5-DOPA DIOXYGENASE EXTRADIOL-LIKE PROTEIN"/>
    <property type="match status" value="1"/>
</dbReference>
<sequence>MNFFSFRFLTFIVSVFILTIAILLSPNVRMFTTPRTLLSRLLPLGNRPAPTATPPHNNEVPPITSKSDNSHSKTNTSPAPANMSTTSRTPVYFLSHGGPNIMYEKDHPVFPKLQEIGREITQRVKPKAVVVFSAHWQAKPNAIEINTFEDTELIYDFYGFPSHYYEETYPNKGSFPIAQHVIELLTKHDIQVSGTRRGLDHGVWASFKVAFDPLTNPLQVPVIQVSLFATESPTQHLALGRAVSALRSEGICLIMSGMAVHNLRDMRFGFDDVQPYAKSFDEALREAVEGEGDRDEKMIALLKRKDARGAHPSFEHLLPVHVGVGAAAGDAGKRLWTLVEGPFSWAQYRWGELP</sequence>
<proteinExistence type="inferred from homology"/>
<dbReference type="OMA" id="SVIDGFW"/>
<evidence type="ECO:0000256" key="2">
    <source>
        <dbReference type="ARBA" id="ARBA00007581"/>
    </source>
</evidence>
<feature type="domain" description="Extradiol ring-cleavage dioxygenase class III enzyme subunit B" evidence="8">
    <location>
        <begin position="91"/>
        <end position="331"/>
    </location>
</feature>
<evidence type="ECO:0000313" key="10">
    <source>
        <dbReference type="Proteomes" id="UP000006753"/>
    </source>
</evidence>
<dbReference type="Pfam" id="PF02900">
    <property type="entry name" value="LigB"/>
    <property type="match status" value="1"/>
</dbReference>
<evidence type="ECO:0000313" key="9">
    <source>
        <dbReference type="EMBL" id="EKD12237.1"/>
    </source>
</evidence>
<protein>
    <submittedName>
        <fullName evidence="9">Dioxygenase</fullName>
    </submittedName>
</protein>
<feature type="compositionally biased region" description="Polar residues" evidence="6">
    <location>
        <begin position="64"/>
        <end position="84"/>
    </location>
</feature>
<keyword evidence="9" id="KW-0223">Dioxygenase</keyword>
<keyword evidence="5" id="KW-0560">Oxidoreductase</keyword>
<dbReference type="SUPFAM" id="SSF53213">
    <property type="entry name" value="LigB-like"/>
    <property type="match status" value="1"/>
</dbReference>
<evidence type="ECO:0000256" key="1">
    <source>
        <dbReference type="ARBA" id="ARBA00001947"/>
    </source>
</evidence>
<feature type="transmembrane region" description="Helical" evidence="7">
    <location>
        <begin position="6"/>
        <end position="25"/>
    </location>
</feature>
<dbReference type="GeneID" id="18765493"/>
<keyword evidence="7" id="KW-0472">Membrane</keyword>
<reference evidence="9 10" key="1">
    <citation type="journal article" date="2012" name="BMC Genomics">
        <title>Sequencing the genome of Marssonina brunnea reveals fungus-poplar co-evolution.</title>
        <authorList>
            <person name="Zhu S."/>
            <person name="Cao Y.-Z."/>
            <person name="Jiang C."/>
            <person name="Tan B.-Y."/>
            <person name="Wang Z."/>
            <person name="Feng S."/>
            <person name="Zhang L."/>
            <person name="Su X.-H."/>
            <person name="Brejova B."/>
            <person name="Vinar T."/>
            <person name="Xu M."/>
            <person name="Wang M.-X."/>
            <person name="Zhang S.-G."/>
            <person name="Huang M.-R."/>
            <person name="Wu R."/>
            <person name="Zhou Y."/>
        </authorList>
    </citation>
    <scope>NUCLEOTIDE SEQUENCE [LARGE SCALE GENOMIC DNA]</scope>
    <source>
        <strain evidence="9 10">MB_m1</strain>
    </source>
</reference>
<dbReference type="HOGENOM" id="CLU_046582_1_0_1"/>
<dbReference type="InParanoid" id="K1WJ68"/>
<dbReference type="AlphaFoldDB" id="K1WJ68"/>
<keyword evidence="7" id="KW-1133">Transmembrane helix</keyword>
<keyword evidence="7" id="KW-0812">Transmembrane</keyword>
<dbReference type="InterPro" id="IPR004183">
    <property type="entry name" value="Xdiol_dOase_suB"/>
</dbReference>
<evidence type="ECO:0000256" key="6">
    <source>
        <dbReference type="SAM" id="MobiDB-lite"/>
    </source>
</evidence>
<evidence type="ECO:0000256" key="5">
    <source>
        <dbReference type="ARBA" id="ARBA00023002"/>
    </source>
</evidence>